<organism evidence="2 3">
    <name type="scientific">Acorus calamus</name>
    <name type="common">Sweet flag</name>
    <dbReference type="NCBI Taxonomy" id="4465"/>
    <lineage>
        <taxon>Eukaryota</taxon>
        <taxon>Viridiplantae</taxon>
        <taxon>Streptophyta</taxon>
        <taxon>Embryophyta</taxon>
        <taxon>Tracheophyta</taxon>
        <taxon>Spermatophyta</taxon>
        <taxon>Magnoliopsida</taxon>
        <taxon>Liliopsida</taxon>
        <taxon>Acoraceae</taxon>
        <taxon>Acorus</taxon>
    </lineage>
</organism>
<dbReference type="Pfam" id="PF13966">
    <property type="entry name" value="zf-RVT"/>
    <property type="match status" value="1"/>
</dbReference>
<dbReference type="Proteomes" id="UP001180020">
    <property type="component" value="Unassembled WGS sequence"/>
</dbReference>
<feature type="domain" description="Reverse transcriptase zinc-binding" evidence="1">
    <location>
        <begin position="27"/>
        <end position="115"/>
    </location>
</feature>
<dbReference type="EMBL" id="JAUJYO010000003">
    <property type="protein sequence ID" value="KAK1321901.1"/>
    <property type="molecule type" value="Genomic_DNA"/>
</dbReference>
<reference evidence="2" key="2">
    <citation type="submission" date="2023-06" db="EMBL/GenBank/DDBJ databases">
        <authorList>
            <person name="Ma L."/>
            <person name="Liu K.-W."/>
            <person name="Li Z."/>
            <person name="Hsiao Y.-Y."/>
            <person name="Qi Y."/>
            <person name="Fu T."/>
            <person name="Tang G."/>
            <person name="Zhang D."/>
            <person name="Sun W.-H."/>
            <person name="Liu D.-K."/>
            <person name="Li Y."/>
            <person name="Chen G.-Z."/>
            <person name="Liu X.-D."/>
            <person name="Liao X.-Y."/>
            <person name="Jiang Y.-T."/>
            <person name="Yu X."/>
            <person name="Hao Y."/>
            <person name="Huang J."/>
            <person name="Zhao X.-W."/>
            <person name="Ke S."/>
            <person name="Chen Y.-Y."/>
            <person name="Wu W.-L."/>
            <person name="Hsu J.-L."/>
            <person name="Lin Y.-F."/>
            <person name="Huang M.-D."/>
            <person name="Li C.-Y."/>
            <person name="Huang L."/>
            <person name="Wang Z.-W."/>
            <person name="Zhao X."/>
            <person name="Zhong W.-Y."/>
            <person name="Peng D.-H."/>
            <person name="Ahmad S."/>
            <person name="Lan S."/>
            <person name="Zhang J.-S."/>
            <person name="Tsai W.-C."/>
            <person name="Van De Peer Y."/>
            <person name="Liu Z.-J."/>
        </authorList>
    </citation>
    <scope>NUCLEOTIDE SEQUENCE</scope>
    <source>
        <strain evidence="2">CP</strain>
        <tissue evidence="2">Leaves</tissue>
    </source>
</reference>
<evidence type="ECO:0000313" key="2">
    <source>
        <dbReference type="EMBL" id="KAK1321901.1"/>
    </source>
</evidence>
<keyword evidence="3" id="KW-1185">Reference proteome</keyword>
<protein>
    <recommendedName>
        <fullName evidence="1">Reverse transcriptase zinc-binding domain-containing protein</fullName>
    </recommendedName>
</protein>
<gene>
    <name evidence="2" type="ORF">QJS10_CPA03g01653</name>
</gene>
<dbReference type="InterPro" id="IPR026960">
    <property type="entry name" value="RVT-Znf"/>
</dbReference>
<name>A0AAV9F8X5_ACOCL</name>
<accession>A0AAV9F8X5</accession>
<dbReference type="AlphaFoldDB" id="A0AAV9F8X5"/>
<comment type="caution">
    <text evidence="2">The sequence shown here is derived from an EMBL/GenBank/DDBJ whole genome shotgun (WGS) entry which is preliminary data.</text>
</comment>
<evidence type="ECO:0000259" key="1">
    <source>
        <dbReference type="Pfam" id="PF13966"/>
    </source>
</evidence>
<sequence length="216" mass="25044">MDRIGSLRVREGSSDQLRWQPNTAGTFSVKSAYEWWRFTRSGSLPPSPRYSQIWRPKVPLKIKVFMWFLSLERLVTRAYRARWAPNDSMACPLCAEPLETVLHLFCTCPVTKEFWEEVGAQTGFRTSFTSLEELWAAQPGRTNSTNNSLEAMIARTIIPAGTWTIWRTRNEAIFRGARVYKENMWDMFRGCIRDWGRFIAKAEEVDFRGGRLCVTG</sequence>
<reference evidence="2" key="1">
    <citation type="journal article" date="2023" name="Nat. Commun.">
        <title>Diploid and tetraploid genomes of Acorus and the evolution of monocots.</title>
        <authorList>
            <person name="Ma L."/>
            <person name="Liu K.W."/>
            <person name="Li Z."/>
            <person name="Hsiao Y.Y."/>
            <person name="Qi Y."/>
            <person name="Fu T."/>
            <person name="Tang G.D."/>
            <person name="Zhang D."/>
            <person name="Sun W.H."/>
            <person name="Liu D.K."/>
            <person name="Li Y."/>
            <person name="Chen G.Z."/>
            <person name="Liu X.D."/>
            <person name="Liao X.Y."/>
            <person name="Jiang Y.T."/>
            <person name="Yu X."/>
            <person name="Hao Y."/>
            <person name="Huang J."/>
            <person name="Zhao X.W."/>
            <person name="Ke S."/>
            <person name="Chen Y.Y."/>
            <person name="Wu W.L."/>
            <person name="Hsu J.L."/>
            <person name="Lin Y.F."/>
            <person name="Huang M.D."/>
            <person name="Li C.Y."/>
            <person name="Huang L."/>
            <person name="Wang Z.W."/>
            <person name="Zhao X."/>
            <person name="Zhong W.Y."/>
            <person name="Peng D.H."/>
            <person name="Ahmad S."/>
            <person name="Lan S."/>
            <person name="Zhang J.S."/>
            <person name="Tsai W.C."/>
            <person name="Van de Peer Y."/>
            <person name="Liu Z.J."/>
        </authorList>
    </citation>
    <scope>NUCLEOTIDE SEQUENCE</scope>
    <source>
        <strain evidence="2">CP</strain>
    </source>
</reference>
<proteinExistence type="predicted"/>
<evidence type="ECO:0000313" key="3">
    <source>
        <dbReference type="Proteomes" id="UP001180020"/>
    </source>
</evidence>